<feature type="domain" description="PHD-type" evidence="8">
    <location>
        <begin position="63"/>
        <end position="179"/>
    </location>
</feature>
<feature type="region of interest" description="Disordered" evidence="6">
    <location>
        <begin position="191"/>
        <end position="227"/>
    </location>
</feature>
<evidence type="ECO:0000256" key="4">
    <source>
        <dbReference type="PROSITE-ProRule" id="PRU00146"/>
    </source>
</evidence>
<feature type="region of interest" description="Disordered" evidence="6">
    <location>
        <begin position="503"/>
        <end position="530"/>
    </location>
</feature>
<dbReference type="InterPro" id="IPR034732">
    <property type="entry name" value="EPHD"/>
</dbReference>
<dbReference type="PANTHER" id="PTHR13793">
    <property type="entry name" value="PHD FINGER PROTEINS"/>
    <property type="match status" value="1"/>
</dbReference>
<dbReference type="Pfam" id="PF13831">
    <property type="entry name" value="PHD_2"/>
    <property type="match status" value="1"/>
</dbReference>
<evidence type="ECO:0000256" key="5">
    <source>
        <dbReference type="SAM" id="Coils"/>
    </source>
</evidence>
<evidence type="ECO:0000256" key="1">
    <source>
        <dbReference type="ARBA" id="ARBA00022723"/>
    </source>
</evidence>
<feature type="region of interest" description="Disordered" evidence="6">
    <location>
        <begin position="347"/>
        <end position="384"/>
    </location>
</feature>
<dbReference type="CDD" id="cd20901">
    <property type="entry name" value="CC_AF10"/>
    <property type="match status" value="1"/>
</dbReference>
<proteinExistence type="predicted"/>
<gene>
    <name evidence="10" type="primary">LOC100207765</name>
</gene>
<dbReference type="InterPro" id="IPR001965">
    <property type="entry name" value="Znf_PHD"/>
</dbReference>
<dbReference type="InterPro" id="IPR050701">
    <property type="entry name" value="Histone_Mod_Regulator"/>
</dbReference>
<feature type="compositionally biased region" description="Polar residues" evidence="6">
    <location>
        <begin position="503"/>
        <end position="514"/>
    </location>
</feature>
<dbReference type="InterPro" id="IPR019786">
    <property type="entry name" value="Zinc_finger_PHD-type_CS"/>
</dbReference>
<sequence>MVREMIGGCCVCLDERGWTENPLVYCDGSGCNVAVHQACYGINKVPSGSWFCCKCQSQERLARVKCELCPMRDGALKKTDNGGWAHVVCALYIPEVRFGDVGTMEPIILSSVPHERFTKLCYICEDSGRESKSGACMACHKIGCKLSFHVTCAQSKRLLCEEGSVNGNVQYVGYCSNHSCKKQKQAQQSTYVSESEVKKHFKDTKSRSRNESTSSNTSLDSTSKNKQSSKFRLSDLHTLTNVVEFVDEISPATGDGPSSLSDPKKARKNLDSELTFSNSFNSKNLFSINDLLNEEKPKQISPLNTPTTTSCLKDSENSLSIRNIDNVKKNKRKIKEESLLQNKRAIKEDSLLKSKHANDPNKKLIKKKRNKNEGEKKKEETNKEQSVLFEPSQINLVENGKIGSWDKFVSNQKQPANNFQEFLEQQWNDTIHFITSKTQHFDVASLLSCLQYLKSDNMKLEKKLAELQSRRDRLLGLTSRLAVSFDSDNGNTNPLSAMLSKLNESSQNTTSSTISDKKSPQTASVKERGVVSSPDLDMLAAASAKFVSGEAFSAPLQETPELSKNMNENKFSRTFTPSEFFGKDLIQLPP</sequence>
<dbReference type="CDD" id="cd15574">
    <property type="entry name" value="PHD_AF10_AF17"/>
    <property type="match status" value="1"/>
</dbReference>
<dbReference type="InterPro" id="IPR049781">
    <property type="entry name" value="AF10/AF17_PHD"/>
</dbReference>
<dbReference type="GeneID" id="100207765"/>
<evidence type="ECO:0000259" key="8">
    <source>
        <dbReference type="PROSITE" id="PS51805"/>
    </source>
</evidence>
<feature type="compositionally biased region" description="Low complexity" evidence="6">
    <location>
        <begin position="211"/>
        <end position="222"/>
    </location>
</feature>
<feature type="coiled-coil region" evidence="5">
    <location>
        <begin position="450"/>
        <end position="477"/>
    </location>
</feature>
<evidence type="ECO:0000256" key="3">
    <source>
        <dbReference type="ARBA" id="ARBA00022833"/>
    </source>
</evidence>
<reference evidence="10" key="1">
    <citation type="submission" date="2025-08" db="UniProtKB">
        <authorList>
            <consortium name="RefSeq"/>
        </authorList>
    </citation>
    <scope>IDENTIFICATION</scope>
</reference>
<feature type="compositionally biased region" description="Basic and acidic residues" evidence="6">
    <location>
        <begin position="371"/>
        <end position="383"/>
    </location>
</feature>
<dbReference type="PANTHER" id="PTHR13793:SF155">
    <property type="entry name" value="ZINC FINGER PROTEIN ZFP-1"/>
    <property type="match status" value="1"/>
</dbReference>
<keyword evidence="9" id="KW-1185">Reference proteome</keyword>
<accession>A0ABM4CVE4</accession>
<dbReference type="Gene3D" id="3.30.40.10">
    <property type="entry name" value="Zinc/RING finger domain, C3HC4 (zinc finger)"/>
    <property type="match status" value="2"/>
</dbReference>
<evidence type="ECO:0000259" key="7">
    <source>
        <dbReference type="PROSITE" id="PS50016"/>
    </source>
</evidence>
<dbReference type="InterPro" id="IPR011011">
    <property type="entry name" value="Znf_FYVE_PHD"/>
</dbReference>
<feature type="compositionally biased region" description="Basic and acidic residues" evidence="6">
    <location>
        <begin position="195"/>
        <end position="210"/>
    </location>
</feature>
<name>A0ABM4CVE4_HYDVU</name>
<dbReference type="PROSITE" id="PS51805">
    <property type="entry name" value="EPHD"/>
    <property type="match status" value="1"/>
</dbReference>
<dbReference type="SMART" id="SM00249">
    <property type="entry name" value="PHD"/>
    <property type="match status" value="2"/>
</dbReference>
<dbReference type="PROSITE" id="PS01359">
    <property type="entry name" value="ZF_PHD_1"/>
    <property type="match status" value="1"/>
</dbReference>
<dbReference type="SUPFAM" id="SSF57903">
    <property type="entry name" value="FYVE/PHD zinc finger"/>
    <property type="match status" value="1"/>
</dbReference>
<keyword evidence="1" id="KW-0479">Metal-binding</keyword>
<dbReference type="InterPro" id="IPR049773">
    <property type="entry name" value="AF10-like_CC"/>
</dbReference>
<evidence type="ECO:0000256" key="2">
    <source>
        <dbReference type="ARBA" id="ARBA00022771"/>
    </source>
</evidence>
<dbReference type="Proteomes" id="UP001652625">
    <property type="component" value="Chromosome 11"/>
</dbReference>
<organism evidence="9 10">
    <name type="scientific">Hydra vulgaris</name>
    <name type="common">Hydra</name>
    <name type="synonym">Hydra attenuata</name>
    <dbReference type="NCBI Taxonomy" id="6087"/>
    <lineage>
        <taxon>Eukaryota</taxon>
        <taxon>Metazoa</taxon>
        <taxon>Cnidaria</taxon>
        <taxon>Hydrozoa</taxon>
        <taxon>Hydroidolina</taxon>
        <taxon>Anthoathecata</taxon>
        <taxon>Aplanulata</taxon>
        <taxon>Hydridae</taxon>
        <taxon>Hydra</taxon>
    </lineage>
</organism>
<dbReference type="PROSITE" id="PS50016">
    <property type="entry name" value="ZF_PHD_2"/>
    <property type="match status" value="1"/>
</dbReference>
<dbReference type="InterPro" id="IPR013083">
    <property type="entry name" value="Znf_RING/FYVE/PHD"/>
</dbReference>
<feature type="domain" description="PHD-type" evidence="7">
    <location>
        <begin position="6"/>
        <end position="58"/>
    </location>
</feature>
<feature type="compositionally biased region" description="Basic and acidic residues" evidence="6">
    <location>
        <begin position="347"/>
        <end position="362"/>
    </location>
</feature>
<evidence type="ECO:0000313" key="9">
    <source>
        <dbReference type="Proteomes" id="UP001652625"/>
    </source>
</evidence>
<keyword evidence="2 4" id="KW-0863">Zinc-finger</keyword>
<keyword evidence="5" id="KW-0175">Coiled coil</keyword>
<keyword evidence="3" id="KW-0862">Zinc</keyword>
<feature type="compositionally biased region" description="Basic and acidic residues" evidence="6">
    <location>
        <begin position="515"/>
        <end position="529"/>
    </location>
</feature>
<protein>
    <submittedName>
        <fullName evidence="10">Uncharacterized protein LOC100207765 isoform X2</fullName>
    </submittedName>
</protein>
<dbReference type="InterPro" id="IPR019787">
    <property type="entry name" value="Znf_PHD-finger"/>
</dbReference>
<dbReference type="RefSeq" id="XP_065665902.1">
    <property type="nucleotide sequence ID" value="XM_065809830.1"/>
</dbReference>
<evidence type="ECO:0000313" key="10">
    <source>
        <dbReference type="RefSeq" id="XP_065665902.1"/>
    </source>
</evidence>
<dbReference type="Pfam" id="PF13832">
    <property type="entry name" value="zf-HC5HC2H_2"/>
    <property type="match status" value="1"/>
</dbReference>
<evidence type="ECO:0000256" key="6">
    <source>
        <dbReference type="SAM" id="MobiDB-lite"/>
    </source>
</evidence>